<dbReference type="Gene3D" id="1.20.1070.10">
    <property type="entry name" value="Rhodopsin 7-helix transmembrane proteins"/>
    <property type="match status" value="1"/>
</dbReference>
<gene>
    <name evidence="15" type="ORF">PEVE_00040140</name>
</gene>
<evidence type="ECO:0000256" key="11">
    <source>
        <dbReference type="SAM" id="Phobius"/>
    </source>
</evidence>
<feature type="compositionally biased region" description="Low complexity" evidence="10">
    <location>
        <begin position="148"/>
        <end position="159"/>
    </location>
</feature>
<dbReference type="SMART" id="SM01330">
    <property type="entry name" value="Frizzled"/>
    <property type="match status" value="1"/>
</dbReference>
<keyword evidence="8" id="KW-0675">Receptor</keyword>
<keyword evidence="16" id="KW-1185">Reference proteome</keyword>
<dbReference type="Pfam" id="PF01392">
    <property type="entry name" value="Fz"/>
    <property type="match status" value="1"/>
</dbReference>
<dbReference type="PROSITE" id="PS50261">
    <property type="entry name" value="G_PROTEIN_RECEP_F2_4"/>
    <property type="match status" value="1"/>
</dbReference>
<keyword evidence="4 11" id="KW-0812">Transmembrane</keyword>
<evidence type="ECO:0000313" key="16">
    <source>
        <dbReference type="Proteomes" id="UP001159427"/>
    </source>
</evidence>
<protein>
    <submittedName>
        <fullName evidence="15">Uncharacterized protein</fullName>
    </submittedName>
</protein>
<feature type="signal peptide" evidence="12">
    <location>
        <begin position="1"/>
        <end position="23"/>
    </location>
</feature>
<organism evidence="15 16">
    <name type="scientific">Porites evermanni</name>
    <dbReference type="NCBI Taxonomy" id="104178"/>
    <lineage>
        <taxon>Eukaryota</taxon>
        <taxon>Metazoa</taxon>
        <taxon>Cnidaria</taxon>
        <taxon>Anthozoa</taxon>
        <taxon>Hexacorallia</taxon>
        <taxon>Scleractinia</taxon>
        <taxon>Fungiina</taxon>
        <taxon>Poritidae</taxon>
        <taxon>Porites</taxon>
    </lineage>
</organism>
<comment type="caution">
    <text evidence="15">The sequence shown here is derived from an EMBL/GenBank/DDBJ whole genome shotgun (WGS) entry which is preliminary data.</text>
</comment>
<evidence type="ECO:0000259" key="13">
    <source>
        <dbReference type="PROSITE" id="PS50038"/>
    </source>
</evidence>
<feature type="transmembrane region" description="Helical" evidence="11">
    <location>
        <begin position="502"/>
        <end position="520"/>
    </location>
</feature>
<evidence type="ECO:0000256" key="10">
    <source>
        <dbReference type="SAM" id="MobiDB-lite"/>
    </source>
</evidence>
<feature type="disulfide bond" evidence="9">
    <location>
        <begin position="36"/>
        <end position="82"/>
    </location>
</feature>
<evidence type="ECO:0000256" key="4">
    <source>
        <dbReference type="ARBA" id="ARBA00022692"/>
    </source>
</evidence>
<dbReference type="InterPro" id="IPR020067">
    <property type="entry name" value="Frizzled_dom"/>
</dbReference>
<feature type="disulfide bond" evidence="9">
    <location>
        <begin position="104"/>
        <end position="128"/>
    </location>
</feature>
<dbReference type="CDD" id="cd15035">
    <property type="entry name" value="7tmF_FZD5_FZD8-like"/>
    <property type="match status" value="1"/>
</dbReference>
<feature type="transmembrane region" description="Helical" evidence="11">
    <location>
        <begin position="399"/>
        <end position="425"/>
    </location>
</feature>
<comment type="subcellular location">
    <subcellularLocation>
        <location evidence="1">Membrane</location>
        <topology evidence="1">Multi-pass membrane protein</topology>
    </subcellularLocation>
</comment>
<comment type="caution">
    <text evidence="9">Lacks conserved residue(s) required for the propagation of feature annotation.</text>
</comment>
<evidence type="ECO:0000256" key="1">
    <source>
        <dbReference type="ARBA" id="ARBA00004141"/>
    </source>
</evidence>
<feature type="transmembrane region" description="Helical" evidence="11">
    <location>
        <begin position="270"/>
        <end position="295"/>
    </location>
</feature>
<feature type="transmembrane region" description="Helical" evidence="11">
    <location>
        <begin position="315"/>
        <end position="340"/>
    </location>
</feature>
<evidence type="ECO:0000256" key="5">
    <source>
        <dbReference type="ARBA" id="ARBA00022989"/>
    </source>
</evidence>
<dbReference type="EMBL" id="CALNXI010000725">
    <property type="protein sequence ID" value="CAH3040902.1"/>
    <property type="molecule type" value="Genomic_DNA"/>
</dbReference>
<proteinExistence type="inferred from homology"/>
<dbReference type="InterPro" id="IPR017981">
    <property type="entry name" value="GPCR_2-like_7TM"/>
</dbReference>
<feature type="transmembrane region" description="Helical" evidence="11">
    <location>
        <begin position="360"/>
        <end position="379"/>
    </location>
</feature>
<evidence type="ECO:0000256" key="2">
    <source>
        <dbReference type="ARBA" id="ARBA00008077"/>
    </source>
</evidence>
<evidence type="ECO:0000259" key="14">
    <source>
        <dbReference type="PROSITE" id="PS50261"/>
    </source>
</evidence>
<accession>A0ABN8N1G2</accession>
<feature type="disulfide bond" evidence="9">
    <location>
        <begin position="28"/>
        <end position="89"/>
    </location>
</feature>
<dbReference type="Gene3D" id="1.10.2000.10">
    <property type="entry name" value="Frizzled cysteine-rich domain"/>
    <property type="match status" value="1"/>
</dbReference>
<feature type="transmembrane region" description="Helical" evidence="11">
    <location>
        <begin position="447"/>
        <end position="472"/>
    </location>
</feature>
<dbReference type="SMART" id="SM00063">
    <property type="entry name" value="FRI"/>
    <property type="match status" value="1"/>
</dbReference>
<feature type="domain" description="G-protein coupled receptors family 2 profile 2" evidence="14">
    <location>
        <begin position="232"/>
        <end position="527"/>
    </location>
</feature>
<dbReference type="PANTHER" id="PTHR11309">
    <property type="entry name" value="FRIZZLED"/>
    <property type="match status" value="1"/>
</dbReference>
<evidence type="ECO:0000256" key="3">
    <source>
        <dbReference type="ARBA" id="ARBA00022473"/>
    </source>
</evidence>
<evidence type="ECO:0000313" key="15">
    <source>
        <dbReference type="EMBL" id="CAH3040902.1"/>
    </source>
</evidence>
<dbReference type="CDD" id="cd07456">
    <property type="entry name" value="CRD_FZ5_like"/>
    <property type="match status" value="1"/>
</dbReference>
<feature type="disulfide bond" evidence="9">
    <location>
        <begin position="73"/>
        <end position="111"/>
    </location>
</feature>
<feature type="transmembrane region" description="Helical" evidence="11">
    <location>
        <begin position="236"/>
        <end position="258"/>
    </location>
</feature>
<evidence type="ECO:0000256" key="6">
    <source>
        <dbReference type="ARBA" id="ARBA00023136"/>
    </source>
</evidence>
<dbReference type="SUPFAM" id="SSF63501">
    <property type="entry name" value="Frizzled cysteine-rich domain"/>
    <property type="match status" value="1"/>
</dbReference>
<feature type="chain" id="PRO_5045471476" evidence="12">
    <location>
        <begin position="24"/>
        <end position="555"/>
    </location>
</feature>
<feature type="domain" description="FZ" evidence="13">
    <location>
        <begin position="23"/>
        <end position="143"/>
    </location>
</feature>
<evidence type="ECO:0000256" key="8">
    <source>
        <dbReference type="ARBA" id="ARBA00023170"/>
    </source>
</evidence>
<keyword evidence="6 11" id="KW-0472">Membrane</keyword>
<evidence type="ECO:0000256" key="7">
    <source>
        <dbReference type="ARBA" id="ARBA00023157"/>
    </source>
</evidence>
<dbReference type="InterPro" id="IPR015526">
    <property type="entry name" value="Frizzled/SFRP"/>
</dbReference>
<comment type="similarity">
    <text evidence="2">Belongs to the G-protein coupled receptor Fz/Smo family.</text>
</comment>
<evidence type="ECO:0000256" key="9">
    <source>
        <dbReference type="PROSITE-ProRule" id="PRU00090"/>
    </source>
</evidence>
<dbReference type="PANTHER" id="PTHR11309:SF126">
    <property type="entry name" value="FRIZZLED-2"/>
    <property type="match status" value="1"/>
</dbReference>
<dbReference type="InterPro" id="IPR000539">
    <property type="entry name" value="Frizzled/Smoothened_7TM"/>
</dbReference>
<name>A0ABN8N1G2_9CNID</name>
<keyword evidence="12" id="KW-0732">Signal</keyword>
<keyword evidence="3" id="KW-0217">Developmental protein</keyword>
<keyword evidence="5 11" id="KW-1133">Transmembrane helix</keyword>
<evidence type="ECO:0000256" key="12">
    <source>
        <dbReference type="SAM" id="SignalP"/>
    </source>
</evidence>
<feature type="region of interest" description="Disordered" evidence="10">
    <location>
        <begin position="148"/>
        <end position="172"/>
    </location>
</feature>
<dbReference type="PROSITE" id="PS50038">
    <property type="entry name" value="FZ"/>
    <property type="match status" value="1"/>
</dbReference>
<dbReference type="InterPro" id="IPR036790">
    <property type="entry name" value="Frizzled_dom_sf"/>
</dbReference>
<keyword evidence="7 9" id="KW-1015">Disulfide bond</keyword>
<reference evidence="15 16" key="1">
    <citation type="submission" date="2022-05" db="EMBL/GenBank/DDBJ databases">
        <authorList>
            <consortium name="Genoscope - CEA"/>
            <person name="William W."/>
        </authorList>
    </citation>
    <scope>NUCLEOTIDE SEQUENCE [LARGE SCALE GENOMIC DNA]</scope>
</reference>
<dbReference type="PRINTS" id="PR00489">
    <property type="entry name" value="FRIZZLED"/>
</dbReference>
<dbReference type="Pfam" id="PF01534">
    <property type="entry name" value="Frizzled"/>
    <property type="match status" value="1"/>
</dbReference>
<dbReference type="Proteomes" id="UP001159427">
    <property type="component" value="Unassembled WGS sequence"/>
</dbReference>
<sequence length="555" mass="63055">MAVTHNSVYIAWLFLTVFCFVSSKERKCEKIKIPMCQSIGYNLTSMPNMFNHDTQEEAALEVHQFWPLVEIKCSPDLKFFLCSMYAPMCQPNFNYDVPPCRSICERARTGCAPLMRQYGFSWPERMKCENFPQLGGNKLCMGRNATETNQTSTTTTSLTPLVPDSEQKDTATPHVNAVKESHHQGNCCSCRAPFVSVKDERFKQTLRDVSTGGVSSCVMPCNGTYFTADQENFASFWIGLWAVLCFISTLVTSLTFLIDMHRFKYPERPIIFLSFCYCFVAIGYIIRFLAGYKTVACDSQGLMRYETSGPAPCTIVFLLIYFFGMASSLWWVVLSFTWFLSAGMKWSTEAITNYSQYFHVAAWLVPAIQTIAVLAMSTVDGDPVSGICFVGNHNLRSLIIFVVVPLVIYLVFGTSFLMAGFYSLIRIRKILRMQSDKLIKTDKLEKLMIRIGVFSVLYTVPATIVVACYFYEFANRESWERSAICKDCSGQKQVRPDHSVFIIKYFMALVVGITSGFWIWSGKTIESWKKFLHRLFGLSQARREKVPTLTVTATV</sequence>